<dbReference type="OrthoDB" id="57427at2157"/>
<dbReference type="PANTHER" id="PTHR44068">
    <property type="entry name" value="ZGC:194242"/>
    <property type="match status" value="1"/>
</dbReference>
<dbReference type="InterPro" id="IPR029063">
    <property type="entry name" value="SAM-dependent_MTases_sf"/>
</dbReference>
<dbReference type="CDD" id="cd02440">
    <property type="entry name" value="AdoMet_MTases"/>
    <property type="match status" value="1"/>
</dbReference>
<evidence type="ECO:0000256" key="1">
    <source>
        <dbReference type="ARBA" id="ARBA00022679"/>
    </source>
</evidence>
<dbReference type="Pfam" id="PF08241">
    <property type="entry name" value="Methyltransf_11"/>
    <property type="match status" value="1"/>
</dbReference>
<feature type="domain" description="Methyltransferase type 11" evidence="2">
    <location>
        <begin position="78"/>
        <end position="175"/>
    </location>
</feature>
<dbReference type="EMBL" id="JABUQZ010000001">
    <property type="protein sequence ID" value="NUC73127.1"/>
    <property type="molecule type" value="Genomic_DNA"/>
</dbReference>
<protein>
    <submittedName>
        <fullName evidence="3">Methyltransferase domain-containing protein</fullName>
    </submittedName>
</protein>
<dbReference type="Gene3D" id="3.40.50.150">
    <property type="entry name" value="Vaccinia Virus protein VP39"/>
    <property type="match status" value="1"/>
</dbReference>
<evidence type="ECO:0000313" key="4">
    <source>
        <dbReference type="EMBL" id="NUC73127.1"/>
    </source>
</evidence>
<dbReference type="AlphaFoldDB" id="A0A8J8KB89"/>
<dbReference type="Proteomes" id="UP000728647">
    <property type="component" value="Unassembled WGS sequence"/>
</dbReference>
<dbReference type="InterPro" id="IPR050447">
    <property type="entry name" value="Erg6_SMT_methyltransf"/>
</dbReference>
<dbReference type="GO" id="GO:0008757">
    <property type="term" value="F:S-adenosylmethionine-dependent methyltransferase activity"/>
    <property type="evidence" value="ECO:0007669"/>
    <property type="project" value="InterPro"/>
</dbReference>
<evidence type="ECO:0000313" key="5">
    <source>
        <dbReference type="Proteomes" id="UP000728647"/>
    </source>
</evidence>
<dbReference type="RefSeq" id="WP_174680988.1">
    <property type="nucleotide sequence ID" value="NZ_JABUQZ010000001.1"/>
</dbReference>
<dbReference type="SUPFAM" id="SSF53335">
    <property type="entry name" value="S-adenosyl-L-methionine-dependent methyltransferases"/>
    <property type="match status" value="1"/>
</dbReference>
<dbReference type="PANTHER" id="PTHR44068:SF11">
    <property type="entry name" value="GERANYL DIPHOSPHATE 2-C-METHYLTRANSFERASE"/>
    <property type="match status" value="1"/>
</dbReference>
<reference evidence="3 6" key="1">
    <citation type="submission" date="2020-06" db="EMBL/GenBank/DDBJ databases">
        <title>Haloterrigena sp. nov., an extremely halophilic archaeon isolated from a saline sediment.</title>
        <authorList>
            <person name="Liu B.-B."/>
        </authorList>
    </citation>
    <scope>NUCLEOTIDE SEQUENCE</scope>
    <source>
        <strain evidence="3">SYSU A121-1</strain>
        <strain evidence="4 6">SYSU A558-1</strain>
    </source>
</reference>
<evidence type="ECO:0000259" key="2">
    <source>
        <dbReference type="Pfam" id="PF08241"/>
    </source>
</evidence>
<name>A0A8J8KB89_9EURY</name>
<evidence type="ECO:0000313" key="6">
    <source>
        <dbReference type="Proteomes" id="UP001016761"/>
    </source>
</evidence>
<keyword evidence="6" id="KW-1185">Reference proteome</keyword>
<evidence type="ECO:0000313" key="3">
    <source>
        <dbReference type="EMBL" id="NUB91060.1"/>
    </source>
</evidence>
<comment type="caution">
    <text evidence="3">The sequence shown here is derived from an EMBL/GenBank/DDBJ whole genome shotgun (WGS) entry which is preliminary data.</text>
</comment>
<keyword evidence="1" id="KW-0808">Transferase</keyword>
<organism evidence="3 5">
    <name type="scientific">Haloterrigena gelatinilytica</name>
    <dbReference type="NCBI Taxonomy" id="2741724"/>
    <lineage>
        <taxon>Archaea</taxon>
        <taxon>Methanobacteriati</taxon>
        <taxon>Methanobacteriota</taxon>
        <taxon>Stenosarchaea group</taxon>
        <taxon>Halobacteria</taxon>
        <taxon>Halobacteriales</taxon>
        <taxon>Natrialbaceae</taxon>
        <taxon>Haloterrigena</taxon>
    </lineage>
</organism>
<gene>
    <name evidence="3" type="ORF">HT576_08500</name>
    <name evidence="4" type="ORF">HTZ84_12525</name>
</gene>
<keyword evidence="3" id="KW-0489">Methyltransferase</keyword>
<dbReference type="GO" id="GO:0032259">
    <property type="term" value="P:methylation"/>
    <property type="evidence" value="ECO:0007669"/>
    <property type="project" value="UniProtKB-KW"/>
</dbReference>
<proteinExistence type="predicted"/>
<dbReference type="EMBL" id="JABURA010000001">
    <property type="protein sequence ID" value="NUB91060.1"/>
    <property type="molecule type" value="Genomic_DNA"/>
</dbReference>
<dbReference type="Proteomes" id="UP001016761">
    <property type="component" value="Unassembled WGS sequence"/>
</dbReference>
<accession>A0A8J8KB89</accession>
<sequence>MSTDESETDTADEAALNEHYGVTDLGGEILAALEAAGKDVDALTRDDIASFDEFHIRGREATREVADLAAVEENSRVLDVGCGIGGPARTLASDFDCDVVGVDVVEEYCRAATLFTERVGLADSVRFQRGNALDLPFGDEEFDVVWFEHTLLNVEAKGVAIEEAGRVLRPGGTLALYEICAGPGGEPVFPVPWASDGSLSHLDSPERLREIVLARGFDEVAWRDVTGPSLEWFRNVVESMRSRPADAPPPLGLNLLMGAETPVKAANVVRNLEEDRIAVVQAVYERAN</sequence>
<dbReference type="InterPro" id="IPR013216">
    <property type="entry name" value="Methyltransf_11"/>
</dbReference>